<dbReference type="EMBL" id="BMUB01000010">
    <property type="protein sequence ID" value="GGU87493.1"/>
    <property type="molecule type" value="Genomic_DNA"/>
</dbReference>
<reference evidence="1" key="5">
    <citation type="submission" date="2020-09" db="EMBL/GenBank/DDBJ databases">
        <authorList>
            <person name="Sun Q."/>
            <person name="Ohkuma M."/>
        </authorList>
    </citation>
    <scope>NUCLEOTIDE SEQUENCE</scope>
    <source>
        <strain evidence="1">JCM 4434</strain>
    </source>
</reference>
<evidence type="ECO:0008006" key="4">
    <source>
        <dbReference type="Google" id="ProtNLM"/>
    </source>
</evidence>
<dbReference type="Gene3D" id="1.25.40.10">
    <property type="entry name" value="Tetratricopeptide repeat domain"/>
    <property type="match status" value="1"/>
</dbReference>
<evidence type="ECO:0000313" key="3">
    <source>
        <dbReference type="Proteomes" id="UP000037395"/>
    </source>
</evidence>
<keyword evidence="3" id="KW-1185">Reference proteome</keyword>
<dbReference type="SUPFAM" id="SSF48452">
    <property type="entry name" value="TPR-like"/>
    <property type="match status" value="1"/>
</dbReference>
<comment type="caution">
    <text evidence="2">The sequence shown here is derived from an EMBL/GenBank/DDBJ whole genome shotgun (WGS) entry which is preliminary data.</text>
</comment>
<gene>
    <name evidence="1" type="ORF">GCM10010502_44970</name>
    <name evidence="2" type="ORF">HS99_0023025</name>
</gene>
<dbReference type="GeneID" id="97487519"/>
<evidence type="ECO:0000313" key="1">
    <source>
        <dbReference type="EMBL" id="GGU87493.1"/>
    </source>
</evidence>
<protein>
    <recommendedName>
        <fullName evidence="4">Tetratricopeptide repeat protein</fullName>
    </recommendedName>
</protein>
<dbReference type="Proteomes" id="UP000037395">
    <property type="component" value="Unassembled WGS sequence"/>
</dbReference>
<dbReference type="KEGG" id="kau:B6264_13075"/>
<organism evidence="2 3">
    <name type="scientific">Kitasatospora aureofaciens</name>
    <name type="common">Streptomyces aureofaciens</name>
    <dbReference type="NCBI Taxonomy" id="1894"/>
    <lineage>
        <taxon>Bacteria</taxon>
        <taxon>Bacillati</taxon>
        <taxon>Actinomycetota</taxon>
        <taxon>Actinomycetes</taxon>
        <taxon>Kitasatosporales</taxon>
        <taxon>Streptomycetaceae</taxon>
        <taxon>Kitasatospora</taxon>
    </lineage>
</organism>
<reference evidence="2 3" key="2">
    <citation type="submission" date="2014-07" db="EMBL/GenBank/DDBJ databases">
        <authorList>
            <person name="Zhang J.E."/>
            <person name="Yang H."/>
            <person name="Guo J."/>
            <person name="Deng Z."/>
            <person name="Luo H."/>
            <person name="Luo M."/>
            <person name="Zhao B."/>
        </authorList>
    </citation>
    <scope>NUCLEOTIDE SEQUENCE [LARGE SCALE GENOMIC DNA]</scope>
    <source>
        <strain evidence="2">ATCC 10762</strain>
        <strain evidence="3">ATCC 10762 / DSM 40127 / CCM 3239 / JCM 4008 / LMG 5968 / NBRC 12843 / NCIMB 8234 / A-377</strain>
    </source>
</reference>
<reference evidence="2" key="4">
    <citation type="submission" date="2016-08" db="EMBL/GenBank/DDBJ databases">
        <title>Sequencing, Assembly and Comparative Genomics of S. aureofaciens ATCC 10762.</title>
        <authorList>
            <person name="Gradnigo J.S."/>
            <person name="Johnson N."/>
            <person name="Somerville G.A."/>
        </authorList>
    </citation>
    <scope>NUCLEOTIDE SEQUENCE [LARGE SCALE GENOMIC DNA]</scope>
    <source>
        <strain evidence="2">ATCC 10762</strain>
    </source>
</reference>
<dbReference type="Proteomes" id="UP000610124">
    <property type="component" value="Unassembled WGS sequence"/>
</dbReference>
<reference evidence="3" key="3">
    <citation type="submission" date="2016-08" db="EMBL/GenBank/DDBJ databases">
        <title>Sequencing, assembly and comparative genomics of S. aureofaciens ATCC 10762.</title>
        <authorList>
            <person name="Gradnigo J.S."/>
            <person name="Johnson N."/>
            <person name="Somerville G.A."/>
        </authorList>
    </citation>
    <scope>NUCLEOTIDE SEQUENCE [LARGE SCALE GENOMIC DNA]</scope>
    <source>
        <strain evidence="3">ATCC 10762 / DSM 40127 / CCM 3239 / JCM 4008 / LMG 5968 / NBRC 12843 / NCIMB 8234 / A-377</strain>
    </source>
</reference>
<reference evidence="1" key="1">
    <citation type="journal article" date="2014" name="Int. J. Syst. Evol. Microbiol.">
        <title>Complete genome sequence of Corynebacterium casei LMG S-19264T (=DSM 44701T), isolated from a smear-ripened cheese.</title>
        <authorList>
            <consortium name="US DOE Joint Genome Institute (JGI-PGF)"/>
            <person name="Walter F."/>
            <person name="Albersmeier A."/>
            <person name="Kalinowski J."/>
            <person name="Ruckert C."/>
        </authorList>
    </citation>
    <scope>NUCLEOTIDE SEQUENCE</scope>
    <source>
        <strain evidence="1">JCM 4434</strain>
    </source>
</reference>
<sequence length="785" mass="85646">MTTDIWAWVRDTHQQLHAAGHRRLADAMYELPEHATEGRNEQLDAVYPEAVASARALGLPWVEVYLRHWRMQNLLNKRQQGESVLPEVVDLLDFAHREETAGCPQSVCVVQDFAICHARVDGPGYVRERLDVVGETLDRIEPGRACFDCLSREYADALEDDGRPADALAHLDTAAARMRNAGQQVSLRFHRARAGTLHLLGRHEEVLALLDTADRAARARGEELDESDRRSGAVQRARALASLGRTEEALALLPERAEAERHADLRQSWTETVELLIAAGAWENDAELGAVLAGWVGYLDGTGSHRPCVDLLLAAGRLALARGARTVALTLAATGERKLAQLRRTAGVAEQVAALRAAAEALPVPELPVPPGELTAHLAEARVPFETGADLLSVALDRYRGEQAGATDLAVLLANVLGGLGHARAAAELLWQRLDADPGSEQLTGTLGQALIEARDAEGVRRLADRLAATSPADGHWIRARWAAAEERWAEVLEQCEAILALEASRINTRRLAAAAATELGDHATAQRLYQELLEHALPAEEAGEDELHRTVQEPDLWHLITAATANRDWAVVRSTGARIGIEFDEPDGPVDEEWQLINVRATRANGTRADLPAVRTGPATARILPVLGADLTLNHGDVVVFAPALLERPPAEDAAEEEREEWRPTFGLLTLLDPAGYTTYWIDGVRPGDEAWAAFRDALRAAGYAVWVYSGEQYRLSDPEREDGDLPGVYAALGLPPTASAERADALLHDLTAGWEHPVTWLDLADAAGADLRRHTEIIERYDI</sequence>
<dbReference type="RefSeq" id="WP_030555031.1">
    <property type="nucleotide sequence ID" value="NZ_BMUB01000010.1"/>
</dbReference>
<name>A0A1E7NBJ2_KITAU</name>
<dbReference type="EMBL" id="JPRF03000016">
    <property type="protein sequence ID" value="OEV38076.1"/>
    <property type="molecule type" value="Genomic_DNA"/>
</dbReference>
<dbReference type="InterPro" id="IPR011990">
    <property type="entry name" value="TPR-like_helical_dom_sf"/>
</dbReference>
<proteinExistence type="predicted"/>
<accession>A0A1E7NBJ2</accession>
<evidence type="ECO:0000313" key="2">
    <source>
        <dbReference type="EMBL" id="OEV38076.1"/>
    </source>
</evidence>
<accession>A0A8H9LUJ0</accession>
<dbReference type="OrthoDB" id="8764346at2"/>
<dbReference type="AlphaFoldDB" id="A0A1E7NBJ2"/>